<evidence type="ECO:0000256" key="1">
    <source>
        <dbReference type="ARBA" id="ARBA00004141"/>
    </source>
</evidence>
<dbReference type="Proteomes" id="UP000037247">
    <property type="component" value="Unassembled WGS sequence"/>
</dbReference>
<evidence type="ECO:0000256" key="2">
    <source>
        <dbReference type="ARBA" id="ARBA00006464"/>
    </source>
</evidence>
<feature type="transmembrane region" description="Helical" evidence="7">
    <location>
        <begin position="96"/>
        <end position="118"/>
    </location>
</feature>
<dbReference type="PANTHER" id="PTHR30576:SF10">
    <property type="entry name" value="SLL5057 PROTEIN"/>
    <property type="match status" value="1"/>
</dbReference>
<dbReference type="NCBIfam" id="TIGR03025">
    <property type="entry name" value="EPS_sugtrans"/>
    <property type="match status" value="1"/>
</dbReference>
<gene>
    <name evidence="9" type="ORF">ABW18_20465</name>
</gene>
<comment type="caution">
    <text evidence="9">The sequence shown here is derived from an EMBL/GenBank/DDBJ whole genome shotgun (WGS) entry which is preliminary data.</text>
</comment>
<dbReference type="InterPro" id="IPR017475">
    <property type="entry name" value="EPS_sugar_tfrase"/>
</dbReference>
<keyword evidence="3" id="KW-0808">Transferase</keyword>
<accession>A0ABR5I783</accession>
<evidence type="ECO:0000256" key="4">
    <source>
        <dbReference type="ARBA" id="ARBA00022692"/>
    </source>
</evidence>
<dbReference type="EMBL" id="LDTZ01000024">
    <property type="protein sequence ID" value="KNA89552.1"/>
    <property type="molecule type" value="Genomic_DNA"/>
</dbReference>
<evidence type="ECO:0000256" key="5">
    <source>
        <dbReference type="ARBA" id="ARBA00022989"/>
    </source>
</evidence>
<protein>
    <submittedName>
        <fullName evidence="9">UDP-phosphate galactose phosphotransferase</fullName>
    </submittedName>
</protein>
<keyword evidence="10" id="KW-1185">Reference proteome</keyword>
<dbReference type="InterPro" id="IPR003362">
    <property type="entry name" value="Bact_transf"/>
</dbReference>
<keyword evidence="4 7" id="KW-0812">Transmembrane</keyword>
<proteinExistence type="inferred from homology"/>
<evidence type="ECO:0000259" key="8">
    <source>
        <dbReference type="Pfam" id="PF02397"/>
    </source>
</evidence>
<evidence type="ECO:0000256" key="6">
    <source>
        <dbReference type="ARBA" id="ARBA00023136"/>
    </source>
</evidence>
<keyword evidence="6 7" id="KW-0472">Membrane</keyword>
<evidence type="ECO:0000256" key="3">
    <source>
        <dbReference type="ARBA" id="ARBA00022679"/>
    </source>
</evidence>
<keyword evidence="5 7" id="KW-1133">Transmembrane helix</keyword>
<name>A0ABR5I783_9ACTN</name>
<feature type="transmembrane region" description="Helical" evidence="7">
    <location>
        <begin position="30"/>
        <end position="48"/>
    </location>
</feature>
<sequence>MRAAEILSIAGGIAFAVAISNDVPVAKSVVERVVFGIGMGACWVLLMAREDSTNQRILGRGLEEFVRVFVATAKLLAVVAVVVLVLGVPIPRQTLLIAIITGFVGCMTAHAVSSLYIASRRRRDGASSTRVLIVGGPESAVRMSDTMTKNPSLGYIPVGTVEPPAPAIQDPTMIEDPGYIVDAALSAAADYIVIASSTPLETEWLRALRFGLSQAGIGLLIAPSLVGLARPKITLESIADVPLIHVDEPGYSSRSGWGKALFDRFVAATGLLILSPILLAIAIAIKVSDRGPVFYRPERIGRDGESFRMWKFRSMYQDADKRLAELRGSGPQADDMFFKMKKDPRITPVGRIIRRTSIDEFPQLINVILGEMSLVGPRPLVHGEGHTFPGFVERRQLVKPGMTGLWQVSGRSDTTDEQRVELDMYYVENWSIEQDVRILLRTVVTVARGEGAY</sequence>
<organism evidence="9 10">
    <name type="scientific">Gordonia jacobaea</name>
    <dbReference type="NCBI Taxonomy" id="122202"/>
    <lineage>
        <taxon>Bacteria</taxon>
        <taxon>Bacillati</taxon>
        <taxon>Actinomycetota</taxon>
        <taxon>Actinomycetes</taxon>
        <taxon>Mycobacteriales</taxon>
        <taxon>Gordoniaceae</taxon>
        <taxon>Gordonia</taxon>
    </lineage>
</organism>
<reference evidence="9 10" key="1">
    <citation type="submission" date="2015-05" db="EMBL/GenBank/DDBJ databases">
        <title>Draft genome sequence of the bacterium Gordonia jacobaea a new member of the Gordonia genus.</title>
        <authorList>
            <person name="Jimenez-Galisteo G."/>
            <person name="Dominguez A."/>
            <person name="Munoz E."/>
            <person name="Vinas M."/>
        </authorList>
    </citation>
    <scope>NUCLEOTIDE SEQUENCE [LARGE SCALE GENOMIC DNA]</scope>
    <source>
        <strain evidence="10">mv1</strain>
    </source>
</reference>
<evidence type="ECO:0000256" key="7">
    <source>
        <dbReference type="SAM" id="Phobius"/>
    </source>
</evidence>
<comment type="subcellular location">
    <subcellularLocation>
        <location evidence="1">Membrane</location>
        <topology evidence="1">Multi-pass membrane protein</topology>
    </subcellularLocation>
</comment>
<feature type="transmembrane region" description="Helical" evidence="7">
    <location>
        <begin position="68"/>
        <end position="90"/>
    </location>
</feature>
<evidence type="ECO:0000313" key="9">
    <source>
        <dbReference type="EMBL" id="KNA89552.1"/>
    </source>
</evidence>
<dbReference type="PANTHER" id="PTHR30576">
    <property type="entry name" value="COLANIC BIOSYNTHESIS UDP-GLUCOSE LIPID CARRIER TRANSFERASE"/>
    <property type="match status" value="1"/>
</dbReference>
<comment type="similarity">
    <text evidence="2">Belongs to the bacterial sugar transferase family.</text>
</comment>
<dbReference type="Pfam" id="PF02397">
    <property type="entry name" value="Bac_transf"/>
    <property type="match status" value="1"/>
</dbReference>
<dbReference type="RefSeq" id="WP_049700824.1">
    <property type="nucleotide sequence ID" value="NZ_JAQDQF010000003.1"/>
</dbReference>
<feature type="domain" description="Bacterial sugar transferase" evidence="8">
    <location>
        <begin position="259"/>
        <end position="447"/>
    </location>
</feature>
<feature type="transmembrane region" description="Helical" evidence="7">
    <location>
        <begin position="265"/>
        <end position="285"/>
    </location>
</feature>
<evidence type="ECO:0000313" key="10">
    <source>
        <dbReference type="Proteomes" id="UP000037247"/>
    </source>
</evidence>